<dbReference type="NCBIfam" id="TIGR03592">
    <property type="entry name" value="yidC_oxa1_cterm"/>
    <property type="match status" value="1"/>
</dbReference>
<name>A0AAD7U5K4_9STRA</name>
<feature type="chain" id="PRO_5042157621" description="Membrane insertase YidC/Oxa/ALB C-terminal domain-containing protein" evidence="8">
    <location>
        <begin position="18"/>
        <end position="418"/>
    </location>
</feature>
<feature type="compositionally biased region" description="Basic residues" evidence="6">
    <location>
        <begin position="399"/>
        <end position="418"/>
    </location>
</feature>
<evidence type="ECO:0000256" key="1">
    <source>
        <dbReference type="ARBA" id="ARBA00004141"/>
    </source>
</evidence>
<protein>
    <recommendedName>
        <fullName evidence="9">Membrane insertase YidC/Oxa/ALB C-terminal domain-containing protein</fullName>
    </recommendedName>
</protein>
<dbReference type="CDD" id="cd20070">
    <property type="entry name" value="5TM_YidC_Alb3"/>
    <property type="match status" value="1"/>
</dbReference>
<dbReference type="Proteomes" id="UP001230188">
    <property type="component" value="Unassembled WGS sequence"/>
</dbReference>
<comment type="similarity">
    <text evidence="5">Belongs to the OXA1/ALB3/YidC family.</text>
</comment>
<feature type="domain" description="Membrane insertase YidC/Oxa/ALB C-terminal" evidence="9">
    <location>
        <begin position="125"/>
        <end position="336"/>
    </location>
</feature>
<proteinExistence type="inferred from homology"/>
<dbReference type="InterPro" id="IPR001708">
    <property type="entry name" value="YidC/ALB3/OXA1/COX18"/>
</dbReference>
<comment type="subcellular location">
    <subcellularLocation>
        <location evidence="1 5">Membrane</location>
        <topology evidence="1 5">Multi-pass membrane protein</topology>
    </subcellularLocation>
</comment>
<keyword evidence="4 7" id="KW-0472">Membrane</keyword>
<feature type="transmembrane region" description="Helical" evidence="7">
    <location>
        <begin position="301"/>
        <end position="323"/>
    </location>
</feature>
<evidence type="ECO:0000256" key="7">
    <source>
        <dbReference type="SAM" id="Phobius"/>
    </source>
</evidence>
<dbReference type="InterPro" id="IPR047196">
    <property type="entry name" value="YidC_ALB_C"/>
</dbReference>
<dbReference type="AlphaFoldDB" id="A0AAD7U5K4"/>
<dbReference type="GO" id="GO:0051205">
    <property type="term" value="P:protein insertion into membrane"/>
    <property type="evidence" value="ECO:0007669"/>
    <property type="project" value="TreeGrafter"/>
</dbReference>
<evidence type="ECO:0000256" key="2">
    <source>
        <dbReference type="ARBA" id="ARBA00022692"/>
    </source>
</evidence>
<feature type="region of interest" description="Disordered" evidence="6">
    <location>
        <begin position="377"/>
        <end position="418"/>
    </location>
</feature>
<keyword evidence="3 7" id="KW-1133">Transmembrane helix</keyword>
<dbReference type="EMBL" id="JAQMWT010000662">
    <property type="protein sequence ID" value="KAJ8598700.1"/>
    <property type="molecule type" value="Genomic_DNA"/>
</dbReference>
<dbReference type="InterPro" id="IPR028055">
    <property type="entry name" value="YidC/Oxa/ALB_C"/>
</dbReference>
<keyword evidence="11" id="KW-1185">Reference proteome</keyword>
<feature type="signal peptide" evidence="8">
    <location>
        <begin position="1"/>
        <end position="17"/>
    </location>
</feature>
<gene>
    <name evidence="10" type="ORF">CTAYLR_010735</name>
</gene>
<keyword evidence="2 5" id="KW-0812">Transmembrane</keyword>
<evidence type="ECO:0000259" key="9">
    <source>
        <dbReference type="Pfam" id="PF02096"/>
    </source>
</evidence>
<sequence length="418" mass="44793">MGAVTVVAAALVGCAAAFLPRPAPHVVARRDVARMMLPVEPSVTSLMRQTMLLADEQLTPPPLEVPSDVVETVVGAATTGDVAETVAAAAPVVAEEAKKGWFDGFVWLVEQGIEGLHGALGDGSYGVSIIVFTLVIKSITFPLNYAQIESTTKMQGLQPAIKSIQARYANDPQQMNVMMAQLYEENNLNPLAGCLPALAQIPIFIALYRALLSLAKEDLLRESFSGSRVSRARYSARPTPTGSSSSTRGSTAHPLGWSDTLAYLSLPAILIVAQSISSALLQPRSKILRTSNSDLQRRPPFLPLMVGFFSLNVPSGLCIYWIVNNVFTTASTLFIRQNTRGPKSFEDMIASPPKPTIDVSPVEDAPPTVADEEPMTFAEAHGAAAREGTTTPPDLSKSAAKKLQKAAKSRQTKVARRR</sequence>
<evidence type="ECO:0000313" key="10">
    <source>
        <dbReference type="EMBL" id="KAJ8598700.1"/>
    </source>
</evidence>
<feature type="region of interest" description="Disordered" evidence="6">
    <location>
        <begin position="351"/>
        <end position="370"/>
    </location>
</feature>
<evidence type="ECO:0000313" key="11">
    <source>
        <dbReference type="Proteomes" id="UP001230188"/>
    </source>
</evidence>
<dbReference type="Pfam" id="PF02096">
    <property type="entry name" value="60KD_IMP"/>
    <property type="match status" value="1"/>
</dbReference>
<dbReference type="PANTHER" id="PTHR12428">
    <property type="entry name" value="OXA1"/>
    <property type="match status" value="1"/>
</dbReference>
<accession>A0AAD7U5K4</accession>
<keyword evidence="8" id="KW-0732">Signal</keyword>
<evidence type="ECO:0000256" key="5">
    <source>
        <dbReference type="RuleBase" id="RU003945"/>
    </source>
</evidence>
<evidence type="ECO:0000256" key="3">
    <source>
        <dbReference type="ARBA" id="ARBA00022989"/>
    </source>
</evidence>
<dbReference type="GO" id="GO:0016020">
    <property type="term" value="C:membrane"/>
    <property type="evidence" value="ECO:0007669"/>
    <property type="project" value="UniProtKB-SubCell"/>
</dbReference>
<organism evidence="10 11">
    <name type="scientific">Chrysophaeum taylorii</name>
    <dbReference type="NCBI Taxonomy" id="2483200"/>
    <lineage>
        <taxon>Eukaryota</taxon>
        <taxon>Sar</taxon>
        <taxon>Stramenopiles</taxon>
        <taxon>Ochrophyta</taxon>
        <taxon>Pelagophyceae</taxon>
        <taxon>Pelagomonadales</taxon>
        <taxon>Pelagomonadaceae</taxon>
        <taxon>Chrysophaeum</taxon>
    </lineage>
</organism>
<evidence type="ECO:0000256" key="4">
    <source>
        <dbReference type="ARBA" id="ARBA00023136"/>
    </source>
</evidence>
<comment type="caution">
    <text evidence="10">The sequence shown here is derived from an EMBL/GenBank/DDBJ whole genome shotgun (WGS) entry which is preliminary data.</text>
</comment>
<evidence type="ECO:0000256" key="6">
    <source>
        <dbReference type="SAM" id="MobiDB-lite"/>
    </source>
</evidence>
<dbReference type="GO" id="GO:0032977">
    <property type="term" value="F:membrane insertase activity"/>
    <property type="evidence" value="ECO:0007669"/>
    <property type="project" value="InterPro"/>
</dbReference>
<dbReference type="PANTHER" id="PTHR12428:SF14">
    <property type="entry name" value="ALBINO3-LIKE PROTEIN 1, CHLOROPLASTIC"/>
    <property type="match status" value="1"/>
</dbReference>
<evidence type="ECO:0000256" key="8">
    <source>
        <dbReference type="SAM" id="SignalP"/>
    </source>
</evidence>
<reference evidence="10" key="1">
    <citation type="submission" date="2023-01" db="EMBL/GenBank/DDBJ databases">
        <title>Metagenome sequencing of chrysophaentin producing Chrysophaeum taylorii.</title>
        <authorList>
            <person name="Davison J."/>
            <person name="Bewley C."/>
        </authorList>
    </citation>
    <scope>NUCLEOTIDE SEQUENCE</scope>
    <source>
        <strain evidence="10">NIES-1699</strain>
    </source>
</reference>